<evidence type="ECO:0000256" key="4">
    <source>
        <dbReference type="RuleBase" id="RU361279"/>
    </source>
</evidence>
<reference evidence="5 6" key="1">
    <citation type="submission" date="2021-03" db="EMBL/GenBank/DDBJ databases">
        <title>Genomic Encyclopedia of Type Strains, Phase IV (KMG-IV): sequencing the most valuable type-strain genomes for metagenomic binning, comparative biology and taxonomic classification.</title>
        <authorList>
            <person name="Goeker M."/>
        </authorList>
    </citation>
    <scope>NUCLEOTIDE SEQUENCE [LARGE SCALE GENOMIC DNA]</scope>
    <source>
        <strain evidence="5 6">DSM 26675</strain>
    </source>
</reference>
<keyword evidence="3 4" id="KW-0067">ATP-binding</keyword>
<dbReference type="PIRSF" id="PIRSF006806">
    <property type="entry name" value="FTHF_cligase"/>
    <property type="match status" value="1"/>
</dbReference>
<dbReference type="Proteomes" id="UP001519293">
    <property type="component" value="Unassembled WGS sequence"/>
</dbReference>
<organism evidence="5 6">
    <name type="scientific">Cytobacillus eiseniae</name>
    <dbReference type="NCBI Taxonomy" id="762947"/>
    <lineage>
        <taxon>Bacteria</taxon>
        <taxon>Bacillati</taxon>
        <taxon>Bacillota</taxon>
        <taxon>Bacilli</taxon>
        <taxon>Bacillales</taxon>
        <taxon>Bacillaceae</taxon>
        <taxon>Cytobacillus</taxon>
    </lineage>
</organism>
<comment type="cofactor">
    <cofactor evidence="4">
        <name>Mg(2+)</name>
        <dbReference type="ChEBI" id="CHEBI:18420"/>
    </cofactor>
</comment>
<sequence length="190" mass="21871">MTSEKKELRKQIMESLGKIEKTVYEQDSYEIAESLYQDVKWKSAKTIGITISKFPEVDTYQIIRKAWEEGKRVAVPKCLPKEKSMVFRTLTRFDQLESVYYGLLEPKVECTEEVQANEIDLLIVPGLAYTIDGYRVGFGGGYYDRYLTKYDGYTVSLAFQSQLVSHLPIEDHDLAVKKVISTNKIESLDE</sequence>
<dbReference type="NCBIfam" id="TIGR02727">
    <property type="entry name" value="MTHFS_bact"/>
    <property type="match status" value="1"/>
</dbReference>
<evidence type="ECO:0000256" key="3">
    <source>
        <dbReference type="ARBA" id="ARBA00022840"/>
    </source>
</evidence>
<dbReference type="Gene3D" id="3.40.50.10420">
    <property type="entry name" value="NagB/RpiA/CoA transferase-like"/>
    <property type="match status" value="1"/>
</dbReference>
<proteinExistence type="inferred from homology"/>
<dbReference type="Pfam" id="PF01812">
    <property type="entry name" value="5-FTHF_cyc-lig"/>
    <property type="match status" value="1"/>
</dbReference>
<evidence type="ECO:0000313" key="6">
    <source>
        <dbReference type="Proteomes" id="UP001519293"/>
    </source>
</evidence>
<comment type="caution">
    <text evidence="5">The sequence shown here is derived from an EMBL/GenBank/DDBJ whole genome shotgun (WGS) entry which is preliminary data.</text>
</comment>
<dbReference type="PANTHER" id="PTHR23407">
    <property type="entry name" value="ATPASE INHIBITOR/5-FORMYLTETRAHYDROFOLATE CYCLO-LIGASE"/>
    <property type="match status" value="1"/>
</dbReference>
<keyword evidence="2 4" id="KW-0547">Nucleotide-binding</keyword>
<dbReference type="SUPFAM" id="SSF100950">
    <property type="entry name" value="NagB/RpiA/CoA transferase-like"/>
    <property type="match status" value="1"/>
</dbReference>
<comment type="similarity">
    <text evidence="1 4">Belongs to the 5-formyltetrahydrofolate cyclo-ligase family.</text>
</comment>
<dbReference type="EMBL" id="JAGIKZ010000049">
    <property type="protein sequence ID" value="MBP2243370.1"/>
    <property type="molecule type" value="Genomic_DNA"/>
</dbReference>
<keyword evidence="6" id="KW-1185">Reference proteome</keyword>
<dbReference type="RefSeq" id="WP_066399405.1">
    <property type="nucleotide sequence ID" value="NZ_JAGIKZ010000049.1"/>
</dbReference>
<keyword evidence="4" id="KW-0479">Metal-binding</keyword>
<evidence type="ECO:0000256" key="1">
    <source>
        <dbReference type="ARBA" id="ARBA00010638"/>
    </source>
</evidence>
<name>A0ABS4RKE1_9BACI</name>
<evidence type="ECO:0000256" key="2">
    <source>
        <dbReference type="ARBA" id="ARBA00022741"/>
    </source>
</evidence>
<keyword evidence="4" id="KW-0460">Magnesium</keyword>
<dbReference type="GO" id="GO:0030272">
    <property type="term" value="F:5-formyltetrahydrofolate cyclo-ligase activity"/>
    <property type="evidence" value="ECO:0007669"/>
    <property type="project" value="UniProtKB-EC"/>
</dbReference>
<evidence type="ECO:0000313" key="5">
    <source>
        <dbReference type="EMBL" id="MBP2243370.1"/>
    </source>
</evidence>
<accession>A0ABS4RKE1</accession>
<keyword evidence="5" id="KW-0436">Ligase</keyword>
<dbReference type="PANTHER" id="PTHR23407:SF1">
    <property type="entry name" value="5-FORMYLTETRAHYDROFOLATE CYCLO-LIGASE"/>
    <property type="match status" value="1"/>
</dbReference>
<comment type="catalytic activity">
    <reaction evidence="4">
        <text>(6S)-5-formyl-5,6,7,8-tetrahydrofolate + ATP = (6R)-5,10-methenyltetrahydrofolate + ADP + phosphate</text>
        <dbReference type="Rhea" id="RHEA:10488"/>
        <dbReference type="ChEBI" id="CHEBI:30616"/>
        <dbReference type="ChEBI" id="CHEBI:43474"/>
        <dbReference type="ChEBI" id="CHEBI:57455"/>
        <dbReference type="ChEBI" id="CHEBI:57457"/>
        <dbReference type="ChEBI" id="CHEBI:456216"/>
        <dbReference type="EC" id="6.3.3.2"/>
    </reaction>
</comment>
<dbReference type="InterPro" id="IPR037171">
    <property type="entry name" value="NagB/RpiA_transferase-like"/>
</dbReference>
<dbReference type="InterPro" id="IPR024185">
    <property type="entry name" value="FTHF_cligase-like_sf"/>
</dbReference>
<gene>
    <name evidence="5" type="ORF">J2Z40_004008</name>
</gene>
<protein>
    <recommendedName>
        <fullName evidence="4">5-formyltetrahydrofolate cyclo-ligase</fullName>
        <ecNumber evidence="4">6.3.3.2</ecNumber>
    </recommendedName>
</protein>
<dbReference type="InterPro" id="IPR002698">
    <property type="entry name" value="FTHF_cligase"/>
</dbReference>
<dbReference type="EC" id="6.3.3.2" evidence="4"/>